<feature type="compositionally biased region" description="Low complexity" evidence="1">
    <location>
        <begin position="123"/>
        <end position="133"/>
    </location>
</feature>
<keyword evidence="2" id="KW-1133">Transmembrane helix</keyword>
<feature type="transmembrane region" description="Helical" evidence="2">
    <location>
        <begin position="44"/>
        <end position="70"/>
    </location>
</feature>
<evidence type="ECO:0000313" key="3">
    <source>
        <dbReference type="EMBL" id="MCT4333674.1"/>
    </source>
</evidence>
<dbReference type="Proteomes" id="UP001320702">
    <property type="component" value="Unassembled WGS sequence"/>
</dbReference>
<evidence type="ECO:0000313" key="4">
    <source>
        <dbReference type="Proteomes" id="UP001320702"/>
    </source>
</evidence>
<reference evidence="3 4" key="1">
    <citation type="submission" date="2022-04" db="EMBL/GenBank/DDBJ databases">
        <title>Paracoccus sp. YLB-12 draft genome sequence.</title>
        <authorList>
            <person name="Yu L."/>
        </authorList>
    </citation>
    <scope>NUCLEOTIDE SEQUENCE [LARGE SCALE GENOMIC DNA]</scope>
    <source>
        <strain evidence="3 4">YLB-12</strain>
    </source>
</reference>
<accession>A0ABT2KCJ9</accession>
<gene>
    <name evidence="3" type="ORF">MU516_12440</name>
</gene>
<dbReference type="EMBL" id="JANAVZ010000006">
    <property type="protein sequence ID" value="MCT4333674.1"/>
    <property type="molecule type" value="Genomic_DNA"/>
</dbReference>
<keyword evidence="2" id="KW-0812">Transmembrane</keyword>
<keyword evidence="4" id="KW-1185">Reference proteome</keyword>
<evidence type="ECO:0008006" key="5">
    <source>
        <dbReference type="Google" id="ProtNLM"/>
    </source>
</evidence>
<proteinExistence type="predicted"/>
<protein>
    <recommendedName>
        <fullName evidence="5">Lipopolysaccharide assembly protein A domain-containing protein</fullName>
    </recommendedName>
</protein>
<feature type="region of interest" description="Disordered" evidence="1">
    <location>
        <begin position="85"/>
        <end position="142"/>
    </location>
</feature>
<organism evidence="3 4">
    <name type="scientific">Paracoccus maritimus</name>
    <dbReference type="NCBI Taxonomy" id="2933292"/>
    <lineage>
        <taxon>Bacteria</taxon>
        <taxon>Pseudomonadati</taxon>
        <taxon>Pseudomonadota</taxon>
        <taxon>Alphaproteobacteria</taxon>
        <taxon>Rhodobacterales</taxon>
        <taxon>Paracoccaceae</taxon>
        <taxon>Paracoccus</taxon>
    </lineage>
</organism>
<feature type="transmembrane region" description="Helical" evidence="2">
    <location>
        <begin position="12"/>
        <end position="32"/>
    </location>
</feature>
<name>A0ABT2KCJ9_9RHOB</name>
<comment type="caution">
    <text evidence="3">The sequence shown here is derived from an EMBL/GenBank/DDBJ whole genome shotgun (WGS) entry which is preliminary data.</text>
</comment>
<keyword evidence="2" id="KW-0472">Membrane</keyword>
<evidence type="ECO:0000256" key="1">
    <source>
        <dbReference type="SAM" id="MobiDB-lite"/>
    </source>
</evidence>
<dbReference type="RefSeq" id="WP_260277526.1">
    <property type="nucleotide sequence ID" value="NZ_JANAVZ010000006.1"/>
</dbReference>
<sequence>MRADLMVWTQRLVAAVFLVGVFGLGATVVTLVRQAEGVPPLPVYVGLLGLVALLLLAGACMALISIAISARRGTEALRRLASQPVGAASVAGPMTGPVSGGARPFSASPLREVAQQPEPDQDPVAAPARPARPSGRKLVAER</sequence>
<evidence type="ECO:0000256" key="2">
    <source>
        <dbReference type="SAM" id="Phobius"/>
    </source>
</evidence>